<reference evidence="7" key="1">
    <citation type="submission" date="2021-02" db="EMBL/GenBank/DDBJ databases">
        <authorList>
            <person name="Dougan E. K."/>
            <person name="Rhodes N."/>
            <person name="Thang M."/>
            <person name="Chan C."/>
        </authorList>
    </citation>
    <scope>NUCLEOTIDE SEQUENCE</scope>
</reference>
<name>A0A812ULW2_SYMPI</name>
<evidence type="ECO:0000259" key="6">
    <source>
        <dbReference type="Pfam" id="PF00520"/>
    </source>
</evidence>
<dbReference type="SUPFAM" id="SSF81324">
    <property type="entry name" value="Voltage-gated potassium channels"/>
    <property type="match status" value="1"/>
</dbReference>
<dbReference type="GO" id="GO:0005216">
    <property type="term" value="F:monoatomic ion channel activity"/>
    <property type="evidence" value="ECO:0007669"/>
    <property type="project" value="InterPro"/>
</dbReference>
<sequence>MIGFQTDPQYRDWSGWVYVEMVFALFLVLEILLRMCVLGWVGYWCGPEKYWNWFDIFLMTTGLSDIIVQLAGATSDIAGTFKKATSNGFLYLLPVL</sequence>
<dbReference type="InterPro" id="IPR027359">
    <property type="entry name" value="Volt_channel_dom_sf"/>
</dbReference>
<evidence type="ECO:0000313" key="7">
    <source>
        <dbReference type="EMBL" id="CAE7569889.1"/>
    </source>
</evidence>
<evidence type="ECO:0000256" key="1">
    <source>
        <dbReference type="ARBA" id="ARBA00004141"/>
    </source>
</evidence>
<feature type="transmembrane region" description="Helical" evidence="5">
    <location>
        <begin position="50"/>
        <end position="73"/>
    </location>
</feature>
<feature type="domain" description="Ion transport" evidence="6">
    <location>
        <begin position="12"/>
        <end position="74"/>
    </location>
</feature>
<organism evidence="7 8">
    <name type="scientific">Symbiodinium pilosum</name>
    <name type="common">Dinoflagellate</name>
    <dbReference type="NCBI Taxonomy" id="2952"/>
    <lineage>
        <taxon>Eukaryota</taxon>
        <taxon>Sar</taxon>
        <taxon>Alveolata</taxon>
        <taxon>Dinophyceae</taxon>
        <taxon>Suessiales</taxon>
        <taxon>Symbiodiniaceae</taxon>
        <taxon>Symbiodinium</taxon>
    </lineage>
</organism>
<evidence type="ECO:0000256" key="3">
    <source>
        <dbReference type="ARBA" id="ARBA00022989"/>
    </source>
</evidence>
<dbReference type="Pfam" id="PF00520">
    <property type="entry name" value="Ion_trans"/>
    <property type="match status" value="1"/>
</dbReference>
<gene>
    <name evidence="7" type="ORF">SPIL2461_LOCUS15342</name>
</gene>
<dbReference type="Proteomes" id="UP000649617">
    <property type="component" value="Unassembled WGS sequence"/>
</dbReference>
<evidence type="ECO:0000256" key="4">
    <source>
        <dbReference type="ARBA" id="ARBA00023136"/>
    </source>
</evidence>
<keyword evidence="4 5" id="KW-0472">Membrane</keyword>
<keyword evidence="2 5" id="KW-0812">Transmembrane</keyword>
<keyword evidence="8" id="KW-1185">Reference proteome</keyword>
<dbReference type="GO" id="GO:0016020">
    <property type="term" value="C:membrane"/>
    <property type="evidence" value="ECO:0007669"/>
    <property type="project" value="UniProtKB-SubCell"/>
</dbReference>
<evidence type="ECO:0000313" key="8">
    <source>
        <dbReference type="Proteomes" id="UP000649617"/>
    </source>
</evidence>
<comment type="caution">
    <text evidence="7">The sequence shown here is derived from an EMBL/GenBank/DDBJ whole genome shotgun (WGS) entry which is preliminary data.</text>
</comment>
<feature type="transmembrane region" description="Helical" evidence="5">
    <location>
        <begin position="21"/>
        <end position="44"/>
    </location>
</feature>
<dbReference type="OrthoDB" id="423689at2759"/>
<protein>
    <recommendedName>
        <fullName evidence="6">Ion transport domain-containing protein</fullName>
    </recommendedName>
</protein>
<evidence type="ECO:0000256" key="2">
    <source>
        <dbReference type="ARBA" id="ARBA00022692"/>
    </source>
</evidence>
<dbReference type="EMBL" id="CAJNIZ010037180">
    <property type="protein sequence ID" value="CAE7569889.1"/>
    <property type="molecule type" value="Genomic_DNA"/>
</dbReference>
<dbReference type="Gene3D" id="1.20.120.350">
    <property type="entry name" value="Voltage-gated potassium channels. Chain C"/>
    <property type="match status" value="1"/>
</dbReference>
<dbReference type="InterPro" id="IPR005821">
    <property type="entry name" value="Ion_trans_dom"/>
</dbReference>
<proteinExistence type="predicted"/>
<dbReference type="AlphaFoldDB" id="A0A812ULW2"/>
<evidence type="ECO:0000256" key="5">
    <source>
        <dbReference type="SAM" id="Phobius"/>
    </source>
</evidence>
<accession>A0A812ULW2</accession>
<keyword evidence="3 5" id="KW-1133">Transmembrane helix</keyword>
<comment type="subcellular location">
    <subcellularLocation>
        <location evidence="1">Membrane</location>
        <topology evidence="1">Multi-pass membrane protein</topology>
    </subcellularLocation>
</comment>